<evidence type="ECO:0000256" key="4">
    <source>
        <dbReference type="ARBA" id="ARBA00022679"/>
    </source>
</evidence>
<feature type="domain" description="Aspartate/glutamate/uridylate kinase" evidence="13">
    <location>
        <begin position="4"/>
        <end position="217"/>
    </location>
</feature>
<evidence type="ECO:0000256" key="7">
    <source>
        <dbReference type="ARBA" id="ARBA00022840"/>
    </source>
</evidence>
<comment type="similarity">
    <text evidence="1 10">Belongs to the isopentenyl phosphate kinase family.</text>
</comment>
<evidence type="ECO:0000313" key="14">
    <source>
        <dbReference type="EMBL" id="KYH26764.1"/>
    </source>
</evidence>
<proteinExistence type="inferred from homology"/>
<keyword evidence="8" id="KW-0414">Isoprene biosynthesis</keyword>
<dbReference type="GO" id="GO:0016114">
    <property type="term" value="P:terpenoid biosynthetic process"/>
    <property type="evidence" value="ECO:0007669"/>
    <property type="project" value="TreeGrafter"/>
</dbReference>
<evidence type="ECO:0000256" key="6">
    <source>
        <dbReference type="ARBA" id="ARBA00022777"/>
    </source>
</evidence>
<evidence type="ECO:0000256" key="10">
    <source>
        <dbReference type="PIRNR" id="PIRNR016496"/>
    </source>
</evidence>
<accession>A0A151AGQ0</accession>
<feature type="site" description="Transition state stabilizer" evidence="12">
    <location>
        <position position="17"/>
    </location>
</feature>
<dbReference type="InterPro" id="IPR001048">
    <property type="entry name" value="Asp/Glu/Uridylate_kinase"/>
</dbReference>
<feature type="binding site" evidence="11">
    <location>
        <position position="47"/>
    </location>
    <ligand>
        <name>substrate</name>
    </ligand>
</feature>
<comment type="catalytic activity">
    <reaction evidence="9 10">
        <text>isopentenyl phosphate + ATP = isopentenyl diphosphate + ADP</text>
        <dbReference type="Rhea" id="RHEA:33963"/>
        <dbReference type="ChEBI" id="CHEBI:30616"/>
        <dbReference type="ChEBI" id="CHEBI:65078"/>
        <dbReference type="ChEBI" id="CHEBI:128769"/>
        <dbReference type="ChEBI" id="CHEBI:456216"/>
        <dbReference type="EC" id="2.7.4.26"/>
    </reaction>
</comment>
<dbReference type="CDD" id="cd04241">
    <property type="entry name" value="AAK_FomA-like"/>
    <property type="match status" value="1"/>
</dbReference>
<dbReference type="Gene3D" id="3.40.1160.10">
    <property type="entry name" value="Acetylglutamate kinase-like"/>
    <property type="match status" value="1"/>
</dbReference>
<dbReference type="GO" id="GO:0102043">
    <property type="term" value="F:isopentenyl phosphate kinase activity"/>
    <property type="evidence" value="ECO:0007669"/>
    <property type="project" value="UniProtKB-EC"/>
</dbReference>
<keyword evidence="7 10" id="KW-0067">ATP-binding</keyword>
<dbReference type="PIRSF" id="PIRSF016496">
    <property type="entry name" value="Kin_FomA"/>
    <property type="match status" value="1"/>
</dbReference>
<dbReference type="GO" id="GO:0005524">
    <property type="term" value="F:ATP binding"/>
    <property type="evidence" value="ECO:0007669"/>
    <property type="project" value="UniProtKB-KW"/>
</dbReference>
<evidence type="ECO:0000256" key="8">
    <source>
        <dbReference type="ARBA" id="ARBA00023229"/>
    </source>
</evidence>
<comment type="subunit">
    <text evidence="10">Homodimer.</text>
</comment>
<keyword evidence="15" id="KW-1185">Reference proteome</keyword>
<organism evidence="14 15">
    <name type="scientific">Halalkalicoccus paucihalophilus</name>
    <dbReference type="NCBI Taxonomy" id="1008153"/>
    <lineage>
        <taxon>Archaea</taxon>
        <taxon>Methanobacteriati</taxon>
        <taxon>Methanobacteriota</taxon>
        <taxon>Stenosarchaea group</taxon>
        <taxon>Halobacteria</taxon>
        <taxon>Halobacteriales</taxon>
        <taxon>Halococcaceae</taxon>
        <taxon>Halalkalicoccus</taxon>
    </lineage>
</organism>
<evidence type="ECO:0000313" key="15">
    <source>
        <dbReference type="Proteomes" id="UP000075321"/>
    </source>
</evidence>
<reference evidence="14 15" key="1">
    <citation type="submission" date="2016-02" db="EMBL/GenBank/DDBJ databases">
        <title>Genome sequence of Halalkalicoccus paucihalophilus DSM 24557.</title>
        <authorList>
            <person name="Poehlein A."/>
            <person name="Daniel R."/>
        </authorList>
    </citation>
    <scope>NUCLEOTIDE SEQUENCE [LARGE SCALE GENOMIC DNA]</scope>
    <source>
        <strain evidence="14 15">DSM 24557</strain>
    </source>
</reference>
<dbReference type="InterPro" id="IPR036393">
    <property type="entry name" value="AceGlu_kinase-like_sf"/>
</dbReference>
<evidence type="ECO:0000256" key="11">
    <source>
        <dbReference type="PIRSR" id="PIRSR016496-1"/>
    </source>
</evidence>
<dbReference type="Proteomes" id="UP000075321">
    <property type="component" value="Unassembled WGS sequence"/>
</dbReference>
<feature type="binding site" evidence="11">
    <location>
        <position position="48"/>
    </location>
    <ligand>
        <name>ATP</name>
        <dbReference type="ChEBI" id="CHEBI:30616"/>
    </ligand>
</feature>
<evidence type="ECO:0000256" key="3">
    <source>
        <dbReference type="ARBA" id="ARBA00017267"/>
    </source>
</evidence>
<feature type="binding site" evidence="11">
    <location>
        <position position="52"/>
    </location>
    <ligand>
        <name>substrate</name>
    </ligand>
</feature>
<evidence type="ECO:0000256" key="9">
    <source>
        <dbReference type="ARBA" id="ARBA00049063"/>
    </source>
</evidence>
<dbReference type="GO" id="GO:0005829">
    <property type="term" value="C:cytosol"/>
    <property type="evidence" value="ECO:0007669"/>
    <property type="project" value="TreeGrafter"/>
</dbReference>
<sequence>MPRVIVLKLGGSVITEKDREETVDEERLASLAETLAGHEDFVVVHGAGSFGHRYAAKHGVSRTEGTHDAAAVREIHASMERLNGHVLGALGAEDVPAVPVDPFSLAYRSRDGTLGLPLDGIETTLAEGFVPVTYGDVITQREKGATIISGDELVVALAEGLDADGVGLCSTVPGVLDDTGAVIPRIGSYDEVEAYLGGSESTDVTGGMAAKVRALLNLDVPASVFGPDALEAFLADGSAGTRID</sequence>
<comment type="caution">
    <text evidence="14">The sequence shown here is derived from an EMBL/GenBank/DDBJ whole genome shotgun (WGS) entry which is preliminary data.</text>
</comment>
<evidence type="ECO:0000256" key="5">
    <source>
        <dbReference type="ARBA" id="ARBA00022741"/>
    </source>
</evidence>
<protein>
    <recommendedName>
        <fullName evidence="3 10">Isopentenyl phosphate kinase</fullName>
        <shortName evidence="10">IPK</shortName>
        <ecNumber evidence="2 10">2.7.4.26</ecNumber>
    </recommendedName>
</protein>
<feature type="binding site" evidence="11">
    <location>
        <position position="207"/>
    </location>
    <ligand>
        <name>ATP</name>
        <dbReference type="ChEBI" id="CHEBI:30616"/>
    </ligand>
</feature>
<dbReference type="PATRIC" id="fig|1008153.3.peg.1900"/>
<dbReference type="GO" id="GO:0016301">
    <property type="term" value="F:kinase activity"/>
    <property type="evidence" value="ECO:0007669"/>
    <property type="project" value="UniProtKB-KW"/>
</dbReference>
<evidence type="ECO:0000256" key="2">
    <source>
        <dbReference type="ARBA" id="ARBA00012908"/>
    </source>
</evidence>
<evidence type="ECO:0000259" key="13">
    <source>
        <dbReference type="Pfam" id="PF00696"/>
    </source>
</evidence>
<dbReference type="Pfam" id="PF00696">
    <property type="entry name" value="AA_kinase"/>
    <property type="match status" value="1"/>
</dbReference>
<dbReference type="AlphaFoldDB" id="A0A151AGQ0"/>
<dbReference type="PANTHER" id="PTHR43654">
    <property type="entry name" value="GLUTAMATE 5-KINASE"/>
    <property type="match status" value="1"/>
</dbReference>
<dbReference type="InterPro" id="IPR024192">
    <property type="entry name" value="Fosfomycin_R_FomA-type"/>
</dbReference>
<keyword evidence="6 10" id="KW-0418">Kinase</keyword>
<evidence type="ECO:0000256" key="1">
    <source>
        <dbReference type="ARBA" id="ARBA00010540"/>
    </source>
</evidence>
<feature type="binding site" evidence="11">
    <location>
        <position position="150"/>
    </location>
    <ligand>
        <name>substrate</name>
    </ligand>
</feature>
<name>A0A151AGQ0_9EURY</name>
<dbReference type="PANTHER" id="PTHR43654:SF1">
    <property type="entry name" value="ISOPENTENYL PHOSPHATE KINASE"/>
    <property type="match status" value="1"/>
</dbReference>
<dbReference type="SUPFAM" id="SSF53633">
    <property type="entry name" value="Carbamate kinase-like"/>
    <property type="match status" value="1"/>
</dbReference>
<keyword evidence="5 10" id="KW-0547">Nucleotide-binding</keyword>
<feature type="binding site" evidence="11">
    <location>
        <position position="211"/>
    </location>
    <ligand>
        <name>ATP</name>
        <dbReference type="ChEBI" id="CHEBI:30616"/>
    </ligand>
</feature>
<dbReference type="EC" id="2.7.4.26" evidence="2 10"/>
<keyword evidence="4 10" id="KW-0808">Transferase</keyword>
<feature type="binding site" evidence="11">
    <location>
        <begin position="8"/>
        <end position="12"/>
    </location>
    <ligand>
        <name>ATP</name>
        <dbReference type="ChEBI" id="CHEBI:30616"/>
    </ligand>
</feature>
<gene>
    <name evidence="14" type="ORF">HAPAU_18700</name>
</gene>
<comment type="function">
    <text evidence="10">Catalyzes the phosphorylation of isopentenyl phosphate (IP) to isopentenyl diphosphate (IPP). Functions in an alternate mevalonate (MVA) pathway leading to IPP, a key precursor for the biosynthesis of isoprenoid compounds such as archaeal membrane lipids.</text>
</comment>
<evidence type="ECO:0000256" key="12">
    <source>
        <dbReference type="PIRSR" id="PIRSR016496-2"/>
    </source>
</evidence>
<dbReference type="EMBL" id="LTAZ01000004">
    <property type="protein sequence ID" value="KYH26764.1"/>
    <property type="molecule type" value="Genomic_DNA"/>
</dbReference>
<dbReference type="NCBIfam" id="NF040647">
    <property type="entry name" value="IPPK_Arch"/>
    <property type="match status" value="1"/>
</dbReference>